<evidence type="ECO:0000313" key="5">
    <source>
        <dbReference type="Proteomes" id="UP001152795"/>
    </source>
</evidence>
<dbReference type="Gene3D" id="2.30.30.40">
    <property type="entry name" value="SH3 Domains"/>
    <property type="match status" value="1"/>
</dbReference>
<evidence type="ECO:0000256" key="2">
    <source>
        <dbReference type="ARBA" id="ARBA00022468"/>
    </source>
</evidence>
<gene>
    <name evidence="4" type="ORF">PACLA_8A087885</name>
</gene>
<keyword evidence="2" id="KW-0343">GTPase activation</keyword>
<name>A0A6S7G9S3_PARCT</name>
<comment type="caution">
    <text evidence="4">The sequence shown here is derived from an EMBL/GenBank/DDBJ whole genome shotgun (WGS) entry which is preliminary data.</text>
</comment>
<feature type="region of interest" description="Disordered" evidence="3">
    <location>
        <begin position="784"/>
        <end position="809"/>
    </location>
</feature>
<feature type="compositionally biased region" description="Basic residues" evidence="3">
    <location>
        <begin position="579"/>
        <end position="590"/>
    </location>
</feature>
<feature type="compositionally biased region" description="Polar residues" evidence="3">
    <location>
        <begin position="494"/>
        <end position="509"/>
    </location>
</feature>
<dbReference type="InterPro" id="IPR001452">
    <property type="entry name" value="SH3_domain"/>
</dbReference>
<feature type="compositionally biased region" description="Polar residues" evidence="3">
    <location>
        <begin position="521"/>
        <end position="531"/>
    </location>
</feature>
<dbReference type="InterPro" id="IPR000198">
    <property type="entry name" value="RhoGAP_dom"/>
</dbReference>
<dbReference type="InterPro" id="IPR051576">
    <property type="entry name" value="PX-Rho_GAP"/>
</dbReference>
<feature type="region of interest" description="Disordered" evidence="3">
    <location>
        <begin position="442"/>
        <end position="561"/>
    </location>
</feature>
<proteinExistence type="predicted"/>
<dbReference type="GO" id="GO:0005096">
    <property type="term" value="F:GTPase activator activity"/>
    <property type="evidence" value="ECO:0007669"/>
    <property type="project" value="UniProtKB-KW"/>
</dbReference>
<feature type="compositionally biased region" description="Basic and acidic residues" evidence="3">
    <location>
        <begin position="617"/>
        <end position="647"/>
    </location>
</feature>
<dbReference type="SMART" id="SM00324">
    <property type="entry name" value="RhoGAP"/>
    <property type="match status" value="1"/>
</dbReference>
<dbReference type="Pfam" id="PF14604">
    <property type="entry name" value="SH3_9"/>
    <property type="match status" value="1"/>
</dbReference>
<dbReference type="FunFam" id="2.30.30.40:FF:000207">
    <property type="entry name" value="CLUMA_CG020965, isoform A"/>
    <property type="match status" value="1"/>
</dbReference>
<evidence type="ECO:0000256" key="3">
    <source>
        <dbReference type="SAM" id="MobiDB-lite"/>
    </source>
</evidence>
<feature type="compositionally biased region" description="Polar residues" evidence="3">
    <location>
        <begin position="738"/>
        <end position="747"/>
    </location>
</feature>
<feature type="region of interest" description="Disordered" evidence="3">
    <location>
        <begin position="579"/>
        <end position="759"/>
    </location>
</feature>
<keyword evidence="1" id="KW-0728">SH3 domain</keyword>
<dbReference type="Pfam" id="PF00620">
    <property type="entry name" value="RhoGAP"/>
    <property type="match status" value="1"/>
</dbReference>
<dbReference type="SUPFAM" id="SSF50044">
    <property type="entry name" value="SH3-domain"/>
    <property type="match status" value="1"/>
</dbReference>
<feature type="compositionally biased region" description="Basic and acidic residues" evidence="3">
    <location>
        <begin position="705"/>
        <end position="718"/>
    </location>
</feature>
<dbReference type="CDD" id="cd11835">
    <property type="entry name" value="SH3_ARHGAP32_33"/>
    <property type="match status" value="1"/>
</dbReference>
<dbReference type="InterPro" id="IPR008936">
    <property type="entry name" value="Rho_GTPase_activation_prot"/>
</dbReference>
<dbReference type="SUPFAM" id="SSF48350">
    <property type="entry name" value="GTPase activation domain, GAP"/>
    <property type="match status" value="1"/>
</dbReference>
<dbReference type="SMART" id="SM00326">
    <property type="entry name" value="SH3"/>
    <property type="match status" value="1"/>
</dbReference>
<dbReference type="Gene3D" id="1.10.555.10">
    <property type="entry name" value="Rho GTPase activation protein"/>
    <property type="match status" value="1"/>
</dbReference>
<sequence>MCIFESKEPGKTTPVDEEGDVVQVKVSCRERSWVISRNLGDFVGLDMQFHKCVFDRQYTGLEKLNFLKNERVLTTNLKQRLIKYMNRFSRIAGNTIWCGPILNWFEVDNRGNHLMLTEDSAINVPAVGAAHVIKRYTAQASDEISFEVGDIVSVIDMPPFEESSWWRGKHEFEVGFFPSQCVKVIGDNATTVTPHKLTPVASKRGKVVSYLRTFLSSRPSRVRLLQSGILRERTFGCDLGEHLQRTGREIPLVVEMCAKLIEKCGITNGVYRHSGMSTNVQKIRLMFDSEESPNLEQDCFLRDIHCLGNVLKMYFRELPNPLLTYHLYEKFTNAVRIKDGFDREIAIHHVVQQLPPPHYKTVEFLLKHLAKLADSHEETGMHAKNLSIVWAPNLMRKEIMDESSTLEHLGSQAVVVEFLIRNVDIFFDKDTAARAITRFPVSPKHAKHGTRERSHSDPSISDTIPDFDRSKIRPASIGVSPPPKLISLEEARTSRNLSSVASRLQTNSVKETDKDVPLAEQESSPDLSSPEQAAFRGGSPLSPIAGSPLKPDKNYIDVGEGPGALPEYHTVIELPSRKKQNITRTNRKWKSLFGKRPETTKTSSTRSSLKRPPMRQRSFEDAIKKDPAKVRSKSVDELSREDLENGKGKSLSISYPISRNKYNPQEPGIKTVAGKSKFYVEPDLPPEGMRGTFMKSRVGSPDARVTNKGDSREEEDKKVSKRTQPPPRPAISPPAYRQSVNRTTRSGSPGRVNGDESTFFVAGRVDQRTNAKTIEVVRAPSINSLKPGVPVANEENGTVDESSVFVPSQ</sequence>
<reference evidence="4" key="1">
    <citation type="submission" date="2020-04" db="EMBL/GenBank/DDBJ databases">
        <authorList>
            <person name="Alioto T."/>
            <person name="Alioto T."/>
            <person name="Gomez Garrido J."/>
        </authorList>
    </citation>
    <scope>NUCLEOTIDE SEQUENCE</scope>
    <source>
        <strain evidence="4">A484AB</strain>
    </source>
</reference>
<dbReference type="GO" id="GO:0007264">
    <property type="term" value="P:small GTPase-mediated signal transduction"/>
    <property type="evidence" value="ECO:0007669"/>
    <property type="project" value="TreeGrafter"/>
</dbReference>
<dbReference type="Proteomes" id="UP001152795">
    <property type="component" value="Unassembled WGS sequence"/>
</dbReference>
<dbReference type="EMBL" id="CACRXK020000939">
    <property type="protein sequence ID" value="CAB3985919.1"/>
    <property type="molecule type" value="Genomic_DNA"/>
</dbReference>
<organism evidence="4 5">
    <name type="scientific">Paramuricea clavata</name>
    <name type="common">Red gorgonian</name>
    <name type="synonym">Violescent sea-whip</name>
    <dbReference type="NCBI Taxonomy" id="317549"/>
    <lineage>
        <taxon>Eukaryota</taxon>
        <taxon>Metazoa</taxon>
        <taxon>Cnidaria</taxon>
        <taxon>Anthozoa</taxon>
        <taxon>Octocorallia</taxon>
        <taxon>Malacalcyonacea</taxon>
        <taxon>Plexauridae</taxon>
        <taxon>Paramuricea</taxon>
    </lineage>
</organism>
<feature type="compositionally biased region" description="Polar residues" evidence="3">
    <location>
        <begin position="651"/>
        <end position="663"/>
    </location>
</feature>
<feature type="compositionally biased region" description="Polar residues" evidence="3">
    <location>
        <begin position="795"/>
        <end position="809"/>
    </location>
</feature>
<dbReference type="InterPro" id="IPR036028">
    <property type="entry name" value="SH3-like_dom_sf"/>
</dbReference>
<evidence type="ECO:0000256" key="1">
    <source>
        <dbReference type="ARBA" id="ARBA00022443"/>
    </source>
</evidence>
<dbReference type="PROSITE" id="PS50238">
    <property type="entry name" value="RHOGAP"/>
    <property type="match status" value="1"/>
</dbReference>
<dbReference type="PANTHER" id="PTHR15729:SF10">
    <property type="entry name" value="GTPASE-ACTIVATING PROTEIN CDGAPR"/>
    <property type="match status" value="1"/>
</dbReference>
<dbReference type="PROSITE" id="PS50002">
    <property type="entry name" value="SH3"/>
    <property type="match status" value="1"/>
</dbReference>
<dbReference type="AlphaFoldDB" id="A0A6S7G9S3"/>
<protein>
    <submittedName>
        <fullName evidence="4">Rho GTPase-activating 32-like</fullName>
    </submittedName>
</protein>
<keyword evidence="5" id="KW-1185">Reference proteome</keyword>
<evidence type="ECO:0000313" key="4">
    <source>
        <dbReference type="EMBL" id="CAB3985919.1"/>
    </source>
</evidence>
<accession>A0A6S7G9S3</accession>
<dbReference type="OrthoDB" id="5873004at2759"/>
<dbReference type="PANTHER" id="PTHR15729">
    <property type="entry name" value="CDC42 GTPASE-ACTIVATING PROTEIN"/>
    <property type="match status" value="1"/>
</dbReference>